<dbReference type="InterPro" id="IPR015422">
    <property type="entry name" value="PyrdxlP-dep_Trfase_small"/>
</dbReference>
<evidence type="ECO:0000256" key="7">
    <source>
        <dbReference type="ARBA" id="ARBA00022898"/>
    </source>
</evidence>
<dbReference type="InterPro" id="IPR015424">
    <property type="entry name" value="PyrdxlP-dep_Trfase"/>
</dbReference>
<dbReference type="InterPro" id="IPR050106">
    <property type="entry name" value="HistidinolP_aminotransfase"/>
</dbReference>
<evidence type="ECO:0000256" key="8">
    <source>
        <dbReference type="ARBA" id="ARBA00047481"/>
    </source>
</evidence>
<accession>A0A345P4Y6</accession>
<proteinExistence type="inferred from homology"/>
<gene>
    <name evidence="9" type="primary">hisC</name>
    <name evidence="11" type="ORF">HYN46_05545</name>
</gene>
<dbReference type="Gene3D" id="3.90.1150.10">
    <property type="entry name" value="Aspartate Aminotransferase, domain 1"/>
    <property type="match status" value="1"/>
</dbReference>
<dbReference type="InterPro" id="IPR001917">
    <property type="entry name" value="Aminotrans_II_pyridoxalP_BS"/>
</dbReference>
<evidence type="ECO:0000256" key="6">
    <source>
        <dbReference type="ARBA" id="ARBA00022679"/>
    </source>
</evidence>
<evidence type="ECO:0000256" key="4">
    <source>
        <dbReference type="ARBA" id="ARBA00011738"/>
    </source>
</evidence>
<evidence type="ECO:0000313" key="11">
    <source>
        <dbReference type="EMBL" id="AXI02345.1"/>
    </source>
</evidence>
<dbReference type="KEGG" id="mbah:HYN46_05545"/>
<dbReference type="OrthoDB" id="9813612at2"/>
<dbReference type="Proteomes" id="UP000253940">
    <property type="component" value="Chromosome"/>
</dbReference>
<dbReference type="AlphaFoldDB" id="A0A345P4Y6"/>
<protein>
    <recommendedName>
        <fullName evidence="9">Histidinol-phosphate aminotransferase</fullName>
        <ecNumber evidence="9">2.6.1.9</ecNumber>
    </recommendedName>
    <alternativeName>
        <fullName evidence="9">Imidazole acetol-phosphate transaminase</fullName>
    </alternativeName>
</protein>
<feature type="domain" description="Aminotransferase class I/classII large" evidence="10">
    <location>
        <begin position="46"/>
        <end position="369"/>
    </location>
</feature>
<dbReference type="PANTHER" id="PTHR43643:SF3">
    <property type="entry name" value="HISTIDINOL-PHOSPHATE AMINOTRANSFERASE"/>
    <property type="match status" value="1"/>
</dbReference>
<feature type="modified residue" description="N6-(pyridoxal phosphate)lysine" evidence="9">
    <location>
        <position position="236"/>
    </location>
</feature>
<evidence type="ECO:0000256" key="5">
    <source>
        <dbReference type="ARBA" id="ARBA00022576"/>
    </source>
</evidence>
<evidence type="ECO:0000256" key="3">
    <source>
        <dbReference type="ARBA" id="ARBA00007970"/>
    </source>
</evidence>
<dbReference type="Gene3D" id="3.40.640.10">
    <property type="entry name" value="Type I PLP-dependent aspartate aminotransferase-like (Major domain)"/>
    <property type="match status" value="1"/>
</dbReference>
<dbReference type="PROSITE" id="PS00599">
    <property type="entry name" value="AA_TRANSFER_CLASS_2"/>
    <property type="match status" value="1"/>
</dbReference>
<dbReference type="GO" id="GO:0030170">
    <property type="term" value="F:pyridoxal phosphate binding"/>
    <property type="evidence" value="ECO:0007669"/>
    <property type="project" value="InterPro"/>
</dbReference>
<dbReference type="UniPathway" id="UPA00031">
    <property type="reaction ID" value="UER00012"/>
</dbReference>
<reference evidence="11 12" key="1">
    <citation type="submission" date="2018-07" db="EMBL/GenBank/DDBJ databases">
        <title>Genome sequencing of Moraxellaceae gen. HYN0046.</title>
        <authorList>
            <person name="Kim M."/>
            <person name="Yi H."/>
        </authorList>
    </citation>
    <scope>NUCLEOTIDE SEQUENCE [LARGE SCALE GENOMIC DNA]</scope>
    <source>
        <strain evidence="11 12">HYN0046</strain>
    </source>
</reference>
<dbReference type="NCBIfam" id="TIGR01141">
    <property type="entry name" value="hisC"/>
    <property type="match status" value="1"/>
</dbReference>
<keyword evidence="9" id="KW-0368">Histidine biosynthesis</keyword>
<dbReference type="PANTHER" id="PTHR43643">
    <property type="entry name" value="HISTIDINOL-PHOSPHATE AMINOTRANSFERASE 2"/>
    <property type="match status" value="1"/>
</dbReference>
<dbReference type="InterPro" id="IPR015421">
    <property type="entry name" value="PyrdxlP-dep_Trfase_major"/>
</dbReference>
<comment type="catalytic activity">
    <reaction evidence="8 9">
        <text>L-histidinol phosphate + 2-oxoglutarate = 3-(imidazol-4-yl)-2-oxopropyl phosphate + L-glutamate</text>
        <dbReference type="Rhea" id="RHEA:23744"/>
        <dbReference type="ChEBI" id="CHEBI:16810"/>
        <dbReference type="ChEBI" id="CHEBI:29985"/>
        <dbReference type="ChEBI" id="CHEBI:57766"/>
        <dbReference type="ChEBI" id="CHEBI:57980"/>
        <dbReference type="EC" id="2.6.1.9"/>
    </reaction>
</comment>
<keyword evidence="9" id="KW-0028">Amino-acid biosynthesis</keyword>
<evidence type="ECO:0000313" key="12">
    <source>
        <dbReference type="Proteomes" id="UP000253940"/>
    </source>
</evidence>
<comment type="pathway">
    <text evidence="2 9">Amino-acid biosynthesis; L-histidine biosynthesis; L-histidine from 5-phospho-alpha-D-ribose 1-diphosphate: step 7/9.</text>
</comment>
<evidence type="ECO:0000259" key="10">
    <source>
        <dbReference type="Pfam" id="PF00155"/>
    </source>
</evidence>
<organism evidence="11 12">
    <name type="scientific">Aquirhabdus parva</name>
    <dbReference type="NCBI Taxonomy" id="2283318"/>
    <lineage>
        <taxon>Bacteria</taxon>
        <taxon>Pseudomonadati</taxon>
        <taxon>Pseudomonadota</taxon>
        <taxon>Gammaproteobacteria</taxon>
        <taxon>Moraxellales</taxon>
        <taxon>Moraxellaceae</taxon>
        <taxon>Aquirhabdus</taxon>
    </lineage>
</organism>
<dbReference type="RefSeq" id="WP_114898455.1">
    <property type="nucleotide sequence ID" value="NZ_CP031222.1"/>
</dbReference>
<keyword evidence="12" id="KW-1185">Reference proteome</keyword>
<dbReference type="EMBL" id="CP031222">
    <property type="protein sequence ID" value="AXI02345.1"/>
    <property type="molecule type" value="Genomic_DNA"/>
</dbReference>
<keyword evidence="5 9" id="KW-0032">Aminotransferase</keyword>
<dbReference type="CDD" id="cd00609">
    <property type="entry name" value="AAT_like"/>
    <property type="match status" value="1"/>
</dbReference>
<dbReference type="EC" id="2.6.1.9" evidence="9"/>
<name>A0A345P4Y6_9GAMM</name>
<comment type="similarity">
    <text evidence="3 9">Belongs to the class-II pyridoxal-phosphate-dependent aminotransferase family. Histidinol-phosphate aminotransferase subfamily.</text>
</comment>
<dbReference type="HAMAP" id="MF_01023">
    <property type="entry name" value="HisC_aminotrans_2"/>
    <property type="match status" value="1"/>
</dbReference>
<evidence type="ECO:0000256" key="2">
    <source>
        <dbReference type="ARBA" id="ARBA00005011"/>
    </source>
</evidence>
<evidence type="ECO:0000256" key="9">
    <source>
        <dbReference type="HAMAP-Rule" id="MF_01023"/>
    </source>
</evidence>
<dbReference type="Pfam" id="PF00155">
    <property type="entry name" value="Aminotran_1_2"/>
    <property type="match status" value="1"/>
</dbReference>
<keyword evidence="6 9" id="KW-0808">Transferase</keyword>
<comment type="subunit">
    <text evidence="4 9">Homodimer.</text>
</comment>
<evidence type="ECO:0000256" key="1">
    <source>
        <dbReference type="ARBA" id="ARBA00001933"/>
    </source>
</evidence>
<comment type="cofactor">
    <cofactor evidence="1 9">
        <name>pyridoxal 5'-phosphate</name>
        <dbReference type="ChEBI" id="CHEBI:597326"/>
    </cofactor>
</comment>
<dbReference type="SUPFAM" id="SSF53383">
    <property type="entry name" value="PLP-dependent transferases"/>
    <property type="match status" value="1"/>
</dbReference>
<dbReference type="GO" id="GO:0000105">
    <property type="term" value="P:L-histidine biosynthetic process"/>
    <property type="evidence" value="ECO:0007669"/>
    <property type="project" value="UniProtKB-UniRule"/>
</dbReference>
<dbReference type="InterPro" id="IPR005861">
    <property type="entry name" value="HisP_aminotrans"/>
</dbReference>
<dbReference type="InterPro" id="IPR004839">
    <property type="entry name" value="Aminotransferase_I/II_large"/>
</dbReference>
<dbReference type="GO" id="GO:0004400">
    <property type="term" value="F:histidinol-phosphate transaminase activity"/>
    <property type="evidence" value="ECO:0007669"/>
    <property type="project" value="UniProtKB-UniRule"/>
</dbReference>
<sequence>MLTLDANNNTQASLSLQAANQGITNIAPYQTGKPIDELKRELGLDDIIKLASNENPLGCSPLAKQAMQDELAEVGRYPDGSGYTLKATIARTFNVAMPQITLGNGSNDILELVARTFVSTDHSVVYSQHAFAIYALVTQAVGATGIEVPAKDFGHDLVAIAKAVRADTRVVFLANPNNPTGTWFEEAEFTTFMQSVSKSVLVVLDEAYVEYFPDNFDSLKFLKQYPNLLISRTFSKAYGLASLRVGFALATAEVTDLLNRVRQPFNVNSFALAAANAALGDTDFLAQTRALNHAGMAQLEAGCTTLGLTWIPSRANFLSIHVERNGAQVFQDLLKLGVIVRPIGGYGLPDYIRVSIGTAEENQRFLQALAQVLGR</sequence>
<keyword evidence="7 9" id="KW-0663">Pyridoxal phosphate</keyword>